<dbReference type="InParanoid" id="A0A2P6MQA7"/>
<organism evidence="2 3">
    <name type="scientific">Planoprotostelium fungivorum</name>
    <dbReference type="NCBI Taxonomy" id="1890364"/>
    <lineage>
        <taxon>Eukaryota</taxon>
        <taxon>Amoebozoa</taxon>
        <taxon>Evosea</taxon>
        <taxon>Variosea</taxon>
        <taxon>Cavosteliida</taxon>
        <taxon>Cavosteliaceae</taxon>
        <taxon>Planoprotostelium</taxon>
    </lineage>
</organism>
<evidence type="ECO:0000313" key="2">
    <source>
        <dbReference type="EMBL" id="PRP73870.1"/>
    </source>
</evidence>
<evidence type="ECO:0000313" key="3">
    <source>
        <dbReference type="Proteomes" id="UP000241769"/>
    </source>
</evidence>
<feature type="compositionally biased region" description="Polar residues" evidence="1">
    <location>
        <begin position="88"/>
        <end position="98"/>
    </location>
</feature>
<feature type="compositionally biased region" description="Basic and acidic residues" evidence="1">
    <location>
        <begin position="72"/>
        <end position="82"/>
    </location>
</feature>
<protein>
    <submittedName>
        <fullName evidence="2">Uncharacterized protein</fullName>
    </submittedName>
</protein>
<feature type="compositionally biased region" description="Acidic residues" evidence="1">
    <location>
        <begin position="115"/>
        <end position="125"/>
    </location>
</feature>
<dbReference type="AlphaFoldDB" id="A0A2P6MQA7"/>
<dbReference type="EMBL" id="MDYQ01000534">
    <property type="protein sequence ID" value="PRP73870.1"/>
    <property type="molecule type" value="Genomic_DNA"/>
</dbReference>
<reference evidence="2 3" key="1">
    <citation type="journal article" date="2018" name="Genome Biol. Evol.">
        <title>Multiple Roots of Fruiting Body Formation in Amoebozoa.</title>
        <authorList>
            <person name="Hillmann F."/>
            <person name="Forbes G."/>
            <person name="Novohradska S."/>
            <person name="Ferling I."/>
            <person name="Riege K."/>
            <person name="Groth M."/>
            <person name="Westermann M."/>
            <person name="Marz M."/>
            <person name="Spaller T."/>
            <person name="Winckler T."/>
            <person name="Schaap P."/>
            <person name="Glockner G."/>
        </authorList>
    </citation>
    <scope>NUCLEOTIDE SEQUENCE [LARGE SCALE GENOMIC DNA]</scope>
    <source>
        <strain evidence="2 3">Jena</strain>
    </source>
</reference>
<gene>
    <name evidence="2" type="ORF">PROFUN_16605</name>
</gene>
<proteinExistence type="predicted"/>
<comment type="caution">
    <text evidence="2">The sequence shown here is derived from an EMBL/GenBank/DDBJ whole genome shotgun (WGS) entry which is preliminary data.</text>
</comment>
<dbReference type="Proteomes" id="UP000241769">
    <property type="component" value="Unassembled WGS sequence"/>
</dbReference>
<sequence length="478" mass="53866">MAKGEDKKSKYPALNIKSSVPTCGQSVCLMSIPETTKVKQNPARKLRSDGPVTPIKRTDAMSATAQEAAEYLAREAKNEKTGGKKRSTSTVAKQTSTQNKKRPPVKKVSQRSEEESVEEEQEEEAPASKKTATEIAAKKKAVKDGSQRHRKSVRDFPVFKGETREEINMFQNMDSVKALQVKSRMYQLFEQKRQFQQIGDHITRDSLEANTKRGPALIKVITDDSPPNVKSLASKISQIGRVGLFLMEQYESDPTCREDLVGADMQLMKLVENLDVSFHVVMTDMSKVYDLSGNFPETIGHDASREEKEVNTKSRISFVGTGRPLQIFAFDRRVEWGHVALFTPAEHKAENSSGKMNKSLKQQLRDVPSFNRLDTTRIISAYLQCEKVLVASTRRMGEWMCRYSGQVGKDFNAMSVKNPKSISKCAEYILQNDEKVGYAFQDRYKTSIGLKDLKDEDLAIYNEVMKSGTYVAHTSSYY</sequence>
<feature type="region of interest" description="Disordered" evidence="1">
    <location>
        <begin position="38"/>
        <end position="151"/>
    </location>
</feature>
<keyword evidence="3" id="KW-1185">Reference proteome</keyword>
<evidence type="ECO:0000256" key="1">
    <source>
        <dbReference type="SAM" id="MobiDB-lite"/>
    </source>
</evidence>
<accession>A0A2P6MQA7</accession>
<name>A0A2P6MQA7_9EUKA</name>
<feature type="compositionally biased region" description="Basic residues" evidence="1">
    <location>
        <begin position="99"/>
        <end position="109"/>
    </location>
</feature>